<dbReference type="Proteomes" id="UP000638836">
    <property type="component" value="Unassembled WGS sequence"/>
</dbReference>
<feature type="region of interest" description="Disordered" evidence="1">
    <location>
        <begin position="275"/>
        <end position="300"/>
    </location>
</feature>
<proteinExistence type="predicted"/>
<dbReference type="Gene3D" id="3.40.33.10">
    <property type="entry name" value="CAP"/>
    <property type="match status" value="1"/>
</dbReference>
<gene>
    <name evidence="3" type="ORF">GLO26_04030</name>
</gene>
<organism evidence="3 4">
    <name type="scientific">Carnobacterium inhibens</name>
    <dbReference type="NCBI Taxonomy" id="147709"/>
    <lineage>
        <taxon>Bacteria</taxon>
        <taxon>Bacillati</taxon>
        <taxon>Bacillota</taxon>
        <taxon>Bacilli</taxon>
        <taxon>Lactobacillales</taxon>
        <taxon>Carnobacteriaceae</taxon>
        <taxon>Carnobacterium</taxon>
    </lineage>
</organism>
<feature type="domain" description="CAP-associated" evidence="2">
    <location>
        <begin position="68"/>
        <end position="208"/>
    </location>
</feature>
<dbReference type="InterPro" id="IPR035940">
    <property type="entry name" value="CAP_sf"/>
</dbReference>
<evidence type="ECO:0000313" key="3">
    <source>
        <dbReference type="EMBL" id="MBC9824999.1"/>
    </source>
</evidence>
<sequence>MKTFLRAVPLVFLMLLATYWLPEVISKNPADIITPNEESEVAQSEPFNYQTTDLEPEKLPVSGLGSYIGLSSDDFTDQYGQPKRKDPAINGKEWWIFGENENDYVQLGVKDGIITDLFVLGSDLNVAPFSIGMSIIEVFQLASFYPTYSVDDQGEQVTLELTESDLNYRPLIAFDNHTFAILMMDRSTNQIVGVRYLDSSSLLELGVYDNGSAKSNENAEEIDSEIQREINEGNQLQVNEIVNILRQRYELEPLKLNIQLSEVAETIFVNQEVQLDSEENQSSESIDSSEGSIDEPNNQSSSVETFILEDESESLDEGIDQEFQTLTSDQIELTLQDTDLELDKIRVLYSNQKKDMNWLVTNWFTLEIERNFLMDADMTEIGIAYRANDVLLILH</sequence>
<evidence type="ECO:0000256" key="1">
    <source>
        <dbReference type="SAM" id="MobiDB-lite"/>
    </source>
</evidence>
<dbReference type="RefSeq" id="WP_156098839.1">
    <property type="nucleotide sequence ID" value="NZ_WNJQ01000003.1"/>
</dbReference>
<evidence type="ECO:0000259" key="2">
    <source>
        <dbReference type="Pfam" id="PF14504"/>
    </source>
</evidence>
<feature type="compositionally biased region" description="Low complexity" evidence="1">
    <location>
        <begin position="282"/>
        <end position="295"/>
    </location>
</feature>
<keyword evidence="4" id="KW-1185">Reference proteome</keyword>
<dbReference type="InterPro" id="IPR029410">
    <property type="entry name" value="CAP_assoc"/>
</dbReference>
<comment type="caution">
    <text evidence="3">The sequence shown here is derived from an EMBL/GenBank/DDBJ whole genome shotgun (WGS) entry which is preliminary data.</text>
</comment>
<protein>
    <recommendedName>
        <fullName evidence="2">CAP-associated domain-containing protein</fullName>
    </recommendedName>
</protein>
<dbReference type="Pfam" id="PF14504">
    <property type="entry name" value="CAP_assoc_N"/>
    <property type="match status" value="1"/>
</dbReference>
<name>A0ABR7TAN1_9LACT</name>
<dbReference type="EMBL" id="WNJQ01000003">
    <property type="protein sequence ID" value="MBC9824999.1"/>
    <property type="molecule type" value="Genomic_DNA"/>
</dbReference>
<evidence type="ECO:0000313" key="4">
    <source>
        <dbReference type="Proteomes" id="UP000638836"/>
    </source>
</evidence>
<accession>A0ABR7TAN1</accession>
<reference evidence="3 4" key="1">
    <citation type="journal article" date="2020" name="Microorganisms">
        <title>New Insight into Antimicrobial Compounds from Food and Marine-Sourced Carnobacterium Species through Phenotype and Genome Analyses.</title>
        <authorList>
            <person name="Begrem S."/>
            <person name="Ivaniuk F."/>
            <person name="Gigout-Chevalier F."/>
            <person name="Kolypczuk L."/>
            <person name="Bonnetot S."/>
            <person name="Leroi F."/>
            <person name="Grovel O."/>
            <person name="Delbarre-Ladrat C."/>
            <person name="Passerini D."/>
        </authorList>
    </citation>
    <scope>NUCLEOTIDE SEQUENCE [LARGE SCALE GENOMIC DNA]</scope>
    <source>
        <strain evidence="3 4">MIP2551</strain>
    </source>
</reference>